<keyword evidence="2" id="KW-1185">Reference proteome</keyword>
<sequence>KPHMLVRFSFDRVYGLVDTPAGRGPKFIRYSNNQYVLLQLLSDTRVVDPFVRIWPGSDIPHGSYDVYLDGTPSRFNASAAVTDSTIPLFKATGLPSIPHTISIHNTGSQG</sequence>
<evidence type="ECO:0000313" key="1">
    <source>
        <dbReference type="EMBL" id="CAG8775657.1"/>
    </source>
</evidence>
<gene>
    <name evidence="1" type="ORF">ACOLOM_LOCUS14069</name>
</gene>
<protein>
    <submittedName>
        <fullName evidence="1">588_t:CDS:1</fullName>
    </submittedName>
</protein>
<dbReference type="EMBL" id="CAJVPT010067907">
    <property type="protein sequence ID" value="CAG8775657.1"/>
    <property type="molecule type" value="Genomic_DNA"/>
</dbReference>
<accession>A0ACA9R3H8</accession>
<dbReference type="Proteomes" id="UP000789525">
    <property type="component" value="Unassembled WGS sequence"/>
</dbReference>
<comment type="caution">
    <text evidence="1">The sequence shown here is derived from an EMBL/GenBank/DDBJ whole genome shotgun (WGS) entry which is preliminary data.</text>
</comment>
<feature type="non-terminal residue" evidence="1">
    <location>
        <position position="1"/>
    </location>
</feature>
<reference evidence="1" key="1">
    <citation type="submission" date="2021-06" db="EMBL/GenBank/DDBJ databases">
        <authorList>
            <person name="Kallberg Y."/>
            <person name="Tangrot J."/>
            <person name="Rosling A."/>
        </authorList>
    </citation>
    <scope>NUCLEOTIDE SEQUENCE</scope>
    <source>
        <strain evidence="1">CL356</strain>
    </source>
</reference>
<name>A0ACA9R3H8_9GLOM</name>
<evidence type="ECO:0000313" key="2">
    <source>
        <dbReference type="Proteomes" id="UP000789525"/>
    </source>
</evidence>
<proteinExistence type="predicted"/>
<feature type="non-terminal residue" evidence="1">
    <location>
        <position position="110"/>
    </location>
</feature>
<organism evidence="1 2">
    <name type="scientific">Acaulospora colombiana</name>
    <dbReference type="NCBI Taxonomy" id="27376"/>
    <lineage>
        <taxon>Eukaryota</taxon>
        <taxon>Fungi</taxon>
        <taxon>Fungi incertae sedis</taxon>
        <taxon>Mucoromycota</taxon>
        <taxon>Glomeromycotina</taxon>
        <taxon>Glomeromycetes</taxon>
        <taxon>Diversisporales</taxon>
        <taxon>Acaulosporaceae</taxon>
        <taxon>Acaulospora</taxon>
    </lineage>
</organism>